<evidence type="ECO:0000313" key="2">
    <source>
        <dbReference type="Proteomes" id="UP000320672"/>
    </source>
</evidence>
<dbReference type="AlphaFoldDB" id="A0A517MJV1"/>
<proteinExistence type="predicted"/>
<name>A0A517MJV1_9BACT</name>
<protein>
    <submittedName>
        <fullName evidence="1">Uncharacterized protein</fullName>
    </submittedName>
</protein>
<evidence type="ECO:0000313" key="1">
    <source>
        <dbReference type="EMBL" id="QDS95175.1"/>
    </source>
</evidence>
<dbReference type="EMBL" id="CP036262">
    <property type="protein sequence ID" value="QDS95175.1"/>
    <property type="molecule type" value="Genomic_DNA"/>
</dbReference>
<reference evidence="1 2" key="1">
    <citation type="submission" date="2019-02" db="EMBL/GenBank/DDBJ databases">
        <title>Deep-cultivation of Planctomycetes and their phenomic and genomic characterization uncovers novel biology.</title>
        <authorList>
            <person name="Wiegand S."/>
            <person name="Jogler M."/>
            <person name="Boedeker C."/>
            <person name="Pinto D."/>
            <person name="Vollmers J."/>
            <person name="Rivas-Marin E."/>
            <person name="Kohn T."/>
            <person name="Peeters S.H."/>
            <person name="Heuer A."/>
            <person name="Rast P."/>
            <person name="Oberbeckmann S."/>
            <person name="Bunk B."/>
            <person name="Jeske O."/>
            <person name="Meyerdierks A."/>
            <person name="Storesund J.E."/>
            <person name="Kallscheuer N."/>
            <person name="Luecker S."/>
            <person name="Lage O.M."/>
            <person name="Pohl T."/>
            <person name="Merkel B.J."/>
            <person name="Hornburger P."/>
            <person name="Mueller R.-W."/>
            <person name="Bruemmer F."/>
            <person name="Labrenz M."/>
            <person name="Spormann A.M."/>
            <person name="Op den Camp H."/>
            <person name="Overmann J."/>
            <person name="Amann R."/>
            <person name="Jetten M.S.M."/>
            <person name="Mascher T."/>
            <person name="Medema M.H."/>
            <person name="Devos D.P."/>
            <person name="Kaster A.-K."/>
            <person name="Ovreas L."/>
            <person name="Rohde M."/>
            <person name="Galperin M.Y."/>
            <person name="Jogler C."/>
        </authorList>
    </citation>
    <scope>NUCLEOTIDE SEQUENCE [LARGE SCALE GENOMIC DNA]</scope>
    <source>
        <strain evidence="1 2">FF011L</strain>
    </source>
</reference>
<dbReference type="KEGG" id="rml:FF011L_39620"/>
<dbReference type="Proteomes" id="UP000320672">
    <property type="component" value="Chromosome"/>
</dbReference>
<sequence length="80" mass="8875">MRRRKVLGDEGRALTCWHDLGRNQVAFQNAKGDNHSINSPLAVLTDCSNRAEGSRPAAKHFPYNRAACAAPVSFWESCVF</sequence>
<organism evidence="1 2">
    <name type="scientific">Roseimaritima multifibrata</name>
    <dbReference type="NCBI Taxonomy" id="1930274"/>
    <lineage>
        <taxon>Bacteria</taxon>
        <taxon>Pseudomonadati</taxon>
        <taxon>Planctomycetota</taxon>
        <taxon>Planctomycetia</taxon>
        <taxon>Pirellulales</taxon>
        <taxon>Pirellulaceae</taxon>
        <taxon>Roseimaritima</taxon>
    </lineage>
</organism>
<accession>A0A517MJV1</accession>
<gene>
    <name evidence="1" type="ORF">FF011L_39620</name>
</gene>
<keyword evidence="2" id="KW-1185">Reference proteome</keyword>